<dbReference type="GO" id="GO:0005506">
    <property type="term" value="F:iron ion binding"/>
    <property type="evidence" value="ECO:0007669"/>
    <property type="project" value="InterPro"/>
</dbReference>
<keyword evidence="3" id="KW-1185">Reference proteome</keyword>
<evidence type="ECO:0000313" key="3">
    <source>
        <dbReference type="Proteomes" id="UP001138500"/>
    </source>
</evidence>
<proteinExistence type="predicted"/>
<organism evidence="2 3">
    <name type="scientific">Teratosphaeria destructans</name>
    <dbReference type="NCBI Taxonomy" id="418781"/>
    <lineage>
        <taxon>Eukaryota</taxon>
        <taxon>Fungi</taxon>
        <taxon>Dikarya</taxon>
        <taxon>Ascomycota</taxon>
        <taxon>Pezizomycotina</taxon>
        <taxon>Dothideomycetes</taxon>
        <taxon>Dothideomycetidae</taxon>
        <taxon>Mycosphaerellales</taxon>
        <taxon>Teratosphaeriaceae</taxon>
        <taxon>Teratosphaeria</taxon>
    </lineage>
</organism>
<reference evidence="2 3" key="1">
    <citation type="journal article" date="2018" name="IMA Fungus">
        <title>IMA Genome-F 10: Nine draft genome sequences of Claviceps purpurea s.lat., including C. arundinis, C. humidiphila, and C. cf. spartinae, pseudomolecules for the pitch canker pathogen Fusarium circinatum, draft genome of Davidsoniella eucalypti, Grosmannia galeiformis, Quambalaria eucalypti, and Teratosphaeria destructans.</title>
        <authorList>
            <person name="Wingfield B.D."/>
            <person name="Liu M."/>
            <person name="Nguyen H.D."/>
            <person name="Lane F.A."/>
            <person name="Morgan S.W."/>
            <person name="De Vos L."/>
            <person name="Wilken P.M."/>
            <person name="Duong T.A."/>
            <person name="Aylward J."/>
            <person name="Coetzee M.P."/>
            <person name="Dadej K."/>
            <person name="De Beer Z.W."/>
            <person name="Findlay W."/>
            <person name="Havenga M."/>
            <person name="Kolarik M."/>
            <person name="Menzies J.G."/>
            <person name="Naidoo K."/>
            <person name="Pochopski O."/>
            <person name="Shoukouhi P."/>
            <person name="Santana Q.C."/>
            <person name="Seifert K.A."/>
            <person name="Soal N."/>
            <person name="Steenkamp E.T."/>
            <person name="Tatham C.T."/>
            <person name="van der Nest M.A."/>
            <person name="Wingfield M.J."/>
        </authorList>
    </citation>
    <scope>NUCLEOTIDE SEQUENCE [LARGE SCALE GENOMIC DNA]</scope>
    <source>
        <strain evidence="2">CMW44962</strain>
    </source>
</reference>
<keyword evidence="1" id="KW-0812">Transmembrane</keyword>
<sequence length="163" mass="17948">MAGVLEMDRSTLVVVAASVAAALATLYAYLFQRPRLPKNAPKLIAEQWPIVGSLAFFTERWDFFQRQAAHSSTGNFSFYAGRYPIIALSGPEARKTFFDSKALAFAEGYGPLLGGAPTVSTTSSDRSDNDSSDFSSYFNRRMTALMKGPTIRALHPRLLRDAR</sequence>
<dbReference type="AlphaFoldDB" id="A0A9W7SPK0"/>
<evidence type="ECO:0000256" key="1">
    <source>
        <dbReference type="SAM" id="Phobius"/>
    </source>
</evidence>
<dbReference type="InterPro" id="IPR036396">
    <property type="entry name" value="Cyt_P450_sf"/>
</dbReference>
<protein>
    <submittedName>
        <fullName evidence="2">Cytochrome-P450 family protein</fullName>
    </submittedName>
</protein>
<feature type="transmembrane region" description="Helical" evidence="1">
    <location>
        <begin position="12"/>
        <end position="31"/>
    </location>
</feature>
<dbReference type="Gene3D" id="1.10.630.10">
    <property type="entry name" value="Cytochrome P450"/>
    <property type="match status" value="1"/>
</dbReference>
<reference evidence="2 3" key="2">
    <citation type="journal article" date="2021" name="Curr. Genet.">
        <title>Genetic response to nitrogen starvation in the aggressive Eucalyptus foliar pathogen Teratosphaeria destructans.</title>
        <authorList>
            <person name="Havenga M."/>
            <person name="Wingfield B.D."/>
            <person name="Wingfield M.J."/>
            <person name="Dreyer L.L."/>
            <person name="Roets F."/>
            <person name="Aylward J."/>
        </authorList>
    </citation>
    <scope>NUCLEOTIDE SEQUENCE [LARGE SCALE GENOMIC DNA]</scope>
    <source>
        <strain evidence="2">CMW44962</strain>
    </source>
</reference>
<gene>
    <name evidence="2" type="ORF">Tdes44962_MAKER10056</name>
</gene>
<dbReference type="GO" id="GO:0016705">
    <property type="term" value="F:oxidoreductase activity, acting on paired donors, with incorporation or reduction of molecular oxygen"/>
    <property type="evidence" value="ECO:0007669"/>
    <property type="project" value="InterPro"/>
</dbReference>
<dbReference type="EMBL" id="RIBY02002014">
    <property type="protein sequence ID" value="KAH9826212.1"/>
    <property type="molecule type" value="Genomic_DNA"/>
</dbReference>
<accession>A0A9W7SPK0</accession>
<evidence type="ECO:0000313" key="2">
    <source>
        <dbReference type="EMBL" id="KAH9826212.1"/>
    </source>
</evidence>
<dbReference type="OrthoDB" id="1055148at2759"/>
<keyword evidence="1" id="KW-0472">Membrane</keyword>
<keyword evidence="1" id="KW-1133">Transmembrane helix</keyword>
<dbReference type="GO" id="GO:0004497">
    <property type="term" value="F:monooxygenase activity"/>
    <property type="evidence" value="ECO:0007669"/>
    <property type="project" value="InterPro"/>
</dbReference>
<dbReference type="GO" id="GO:0020037">
    <property type="term" value="F:heme binding"/>
    <property type="evidence" value="ECO:0007669"/>
    <property type="project" value="InterPro"/>
</dbReference>
<feature type="non-terminal residue" evidence="2">
    <location>
        <position position="163"/>
    </location>
</feature>
<dbReference type="Proteomes" id="UP001138500">
    <property type="component" value="Unassembled WGS sequence"/>
</dbReference>
<name>A0A9W7SPK0_9PEZI</name>
<comment type="caution">
    <text evidence="2">The sequence shown here is derived from an EMBL/GenBank/DDBJ whole genome shotgun (WGS) entry which is preliminary data.</text>
</comment>